<dbReference type="InterPro" id="IPR033985">
    <property type="entry name" value="SusD-like_N"/>
</dbReference>
<dbReference type="InterPro" id="IPR011990">
    <property type="entry name" value="TPR-like_helical_dom_sf"/>
</dbReference>
<gene>
    <name evidence="8" type="ORF">M472_03620</name>
    <name evidence="9" type="ORF">M472_16190</name>
</gene>
<organism evidence="8 10">
    <name type="scientific">Sphingobacterium paucimobilis HER1398</name>
    <dbReference type="NCBI Taxonomy" id="1346330"/>
    <lineage>
        <taxon>Bacteria</taxon>
        <taxon>Pseudomonadati</taxon>
        <taxon>Bacteroidota</taxon>
        <taxon>Sphingobacteriia</taxon>
        <taxon>Sphingobacteriales</taxon>
        <taxon>Sphingobacteriaceae</taxon>
        <taxon>Sphingobacterium</taxon>
    </lineage>
</organism>
<keyword evidence="4" id="KW-0472">Membrane</keyword>
<dbReference type="AlphaFoldDB" id="U2J5A3"/>
<feature type="domain" description="RagB/SusD" evidence="6">
    <location>
        <begin position="363"/>
        <end position="479"/>
    </location>
</feature>
<evidence type="ECO:0000313" key="9">
    <source>
        <dbReference type="EMBL" id="ERJ60299.1"/>
    </source>
</evidence>
<evidence type="ECO:0000313" key="10">
    <source>
        <dbReference type="Proteomes" id="UP000016584"/>
    </source>
</evidence>
<dbReference type="RefSeq" id="WP_021069439.1">
    <property type="nucleotide sequence ID" value="NZ_ATDL01000007.1"/>
</dbReference>
<evidence type="ECO:0000313" key="8">
    <source>
        <dbReference type="EMBL" id="ERJ57848.1"/>
    </source>
</evidence>
<dbReference type="Proteomes" id="UP000016584">
    <property type="component" value="Unassembled WGS sequence"/>
</dbReference>
<evidence type="ECO:0000259" key="6">
    <source>
        <dbReference type="Pfam" id="PF07980"/>
    </source>
</evidence>
<comment type="similarity">
    <text evidence="2">Belongs to the SusD family.</text>
</comment>
<name>U2J5A3_9SPHI</name>
<reference evidence="8 10" key="1">
    <citation type="journal article" date="2013" name="Genome Announc.">
        <title>The Draft Genome Sequence of Sphingomonas paucimobilis Strain HER1398 (Proteobacteria), Host to the Giant PAU Phage, Indicates That It Is a Member of the Genus Sphingobacterium (Bacteroidetes).</title>
        <authorList>
            <person name="White R.A.III."/>
            <person name="Suttle C.A."/>
        </authorList>
    </citation>
    <scope>NUCLEOTIDE SEQUENCE [LARGE SCALE GENOMIC DNA]</scope>
    <source>
        <strain evidence="8 10">HER1398</strain>
    </source>
</reference>
<proteinExistence type="inferred from homology"/>
<dbReference type="Pfam" id="PF07980">
    <property type="entry name" value="SusD_RagB"/>
    <property type="match status" value="1"/>
</dbReference>
<evidence type="ECO:0000256" key="4">
    <source>
        <dbReference type="ARBA" id="ARBA00023136"/>
    </source>
</evidence>
<evidence type="ECO:0000256" key="1">
    <source>
        <dbReference type="ARBA" id="ARBA00004442"/>
    </source>
</evidence>
<accession>U2J5A3</accession>
<evidence type="ECO:0008006" key="11">
    <source>
        <dbReference type="Google" id="ProtNLM"/>
    </source>
</evidence>
<dbReference type="Pfam" id="PF14322">
    <property type="entry name" value="SusD-like_3"/>
    <property type="match status" value="1"/>
</dbReference>
<dbReference type="STRING" id="1346330.M472_03620"/>
<sequence>MKKILKYSLLCVGLLTLNGCKDMLDIKPVHSMIPKTLEDFEAVLLGGYPRSDFFVNTEMLTDNVYVNLEADNYPARDQVLWYTFAPSMLQPGVLSDPYWGQLYKSIYYANTVLSYLDEYSVKEGEKALYEQVKGEAYALRAYAYFYLVNLYADVYSPENLKLPGVPLSLDASDVTETSSNNTRATIEAVWNQIVVDIDEGSRLLLGKRITDRYRFSHNTLQLFRARVALMMGNNEDATKFAGQVIGNYPLADLSGLEERIGEGVGKVLNYQFGFIDTQVNKELMFFTGGKANTNIYYFSTGPLKPTEELLNLTKRYGEMTDYRQLIYDSFEDQGTQQGVKVGRTVYKMFASQDLLWYYVGFKASEAYLIRAEANVRLGKKDLAIADVNTLLRSRMRKDHIVQLKVEDYTENKDLLDRILEERRLELAFDGGHRFMDLRRLGKPQIQHAYRDAQVYTLEKNDPRYILQIPPSETENSPEMPINPR</sequence>
<dbReference type="EMBL" id="ATDL01000007">
    <property type="protein sequence ID" value="ERJ60299.1"/>
    <property type="molecule type" value="Genomic_DNA"/>
</dbReference>
<dbReference type="GO" id="GO:0009279">
    <property type="term" value="C:cell outer membrane"/>
    <property type="evidence" value="ECO:0007669"/>
    <property type="project" value="UniProtKB-SubCell"/>
</dbReference>
<evidence type="ECO:0000256" key="5">
    <source>
        <dbReference type="ARBA" id="ARBA00023237"/>
    </source>
</evidence>
<protein>
    <recommendedName>
        <fullName evidence="11">Glycan metabolism protein RagB</fullName>
    </recommendedName>
</protein>
<dbReference type="PATRIC" id="fig|1346330.5.peg.1261"/>
<feature type="domain" description="SusD-like N-terminal" evidence="7">
    <location>
        <begin position="56"/>
        <end position="217"/>
    </location>
</feature>
<keyword evidence="10" id="KW-1185">Reference proteome</keyword>
<dbReference type="EMBL" id="ATDL01000021">
    <property type="protein sequence ID" value="ERJ57848.1"/>
    <property type="molecule type" value="Genomic_DNA"/>
</dbReference>
<evidence type="ECO:0000259" key="7">
    <source>
        <dbReference type="Pfam" id="PF14322"/>
    </source>
</evidence>
<dbReference type="OrthoDB" id="1100079at2"/>
<comment type="subcellular location">
    <subcellularLocation>
        <location evidence="1">Cell outer membrane</location>
    </subcellularLocation>
</comment>
<dbReference type="SUPFAM" id="SSF48452">
    <property type="entry name" value="TPR-like"/>
    <property type="match status" value="1"/>
</dbReference>
<evidence type="ECO:0000256" key="2">
    <source>
        <dbReference type="ARBA" id="ARBA00006275"/>
    </source>
</evidence>
<dbReference type="Gene3D" id="1.25.40.390">
    <property type="match status" value="1"/>
</dbReference>
<dbReference type="eggNOG" id="COG0388">
    <property type="taxonomic scope" value="Bacteria"/>
</dbReference>
<keyword evidence="3" id="KW-0732">Signal</keyword>
<evidence type="ECO:0000256" key="3">
    <source>
        <dbReference type="ARBA" id="ARBA00022729"/>
    </source>
</evidence>
<comment type="caution">
    <text evidence="8">The sequence shown here is derived from an EMBL/GenBank/DDBJ whole genome shotgun (WGS) entry which is preliminary data.</text>
</comment>
<dbReference type="InterPro" id="IPR012944">
    <property type="entry name" value="SusD_RagB_dom"/>
</dbReference>
<keyword evidence="5" id="KW-0998">Cell outer membrane</keyword>